<comment type="catalytic activity">
    <reaction evidence="5">
        <text>(6R)-5,10-methylene-5,6,7,8-tetrahydrofolate + 3-methyl-2-oxobutanoate + H2O = 2-dehydropantoate + (6S)-5,6,7,8-tetrahydrofolate</text>
        <dbReference type="Rhea" id="RHEA:11824"/>
        <dbReference type="ChEBI" id="CHEBI:11561"/>
        <dbReference type="ChEBI" id="CHEBI:11851"/>
        <dbReference type="ChEBI" id="CHEBI:15377"/>
        <dbReference type="ChEBI" id="CHEBI:15636"/>
        <dbReference type="ChEBI" id="CHEBI:57453"/>
        <dbReference type="EC" id="2.1.2.11"/>
    </reaction>
</comment>
<dbReference type="UniPathway" id="UPA00028">
    <property type="reaction ID" value="UER00003"/>
</dbReference>
<keyword evidence="4" id="KW-0808">Transferase</keyword>
<organism evidence="7 8">
    <name type="scientific">Porphyra umbilicalis</name>
    <name type="common">Purple laver</name>
    <name type="synonym">Red alga</name>
    <dbReference type="NCBI Taxonomy" id="2786"/>
    <lineage>
        <taxon>Eukaryota</taxon>
        <taxon>Rhodophyta</taxon>
        <taxon>Bangiophyceae</taxon>
        <taxon>Bangiales</taxon>
        <taxon>Bangiaceae</taxon>
        <taxon>Porphyra</taxon>
    </lineage>
</organism>
<comment type="pathway">
    <text evidence="1">Cofactor biosynthesis; (R)-pantothenate biosynthesis; (R)-pantoate from 3-methyl-2-oxobutanoate: step 1/2.</text>
</comment>
<feature type="compositionally biased region" description="Pro residues" evidence="6">
    <location>
        <begin position="1"/>
        <end position="13"/>
    </location>
</feature>
<proteinExistence type="inferred from homology"/>
<dbReference type="PANTHER" id="PTHR20881">
    <property type="entry name" value="3-METHYL-2-OXOBUTANOATE HYDROXYMETHYLTRANSFERASE"/>
    <property type="match status" value="1"/>
</dbReference>
<accession>A0A1X6P4D2</accession>
<dbReference type="GO" id="GO:0000287">
    <property type="term" value="F:magnesium ion binding"/>
    <property type="evidence" value="ECO:0007669"/>
    <property type="project" value="TreeGrafter"/>
</dbReference>
<evidence type="ECO:0000256" key="2">
    <source>
        <dbReference type="ARBA" id="ARBA00008676"/>
    </source>
</evidence>
<dbReference type="GO" id="GO:0015940">
    <property type="term" value="P:pantothenate biosynthetic process"/>
    <property type="evidence" value="ECO:0007669"/>
    <property type="project" value="UniProtKB-UniPathway"/>
</dbReference>
<dbReference type="Gene3D" id="3.20.20.60">
    <property type="entry name" value="Phosphoenolpyruvate-binding domains"/>
    <property type="match status" value="1"/>
</dbReference>
<evidence type="ECO:0000256" key="5">
    <source>
        <dbReference type="ARBA" id="ARBA00049172"/>
    </source>
</evidence>
<dbReference type="GO" id="GO:0003864">
    <property type="term" value="F:3-methyl-2-oxobutanoate hydroxymethyltransferase activity"/>
    <property type="evidence" value="ECO:0007669"/>
    <property type="project" value="UniProtKB-EC"/>
</dbReference>
<dbReference type="NCBIfam" id="TIGR00222">
    <property type="entry name" value="panB"/>
    <property type="match status" value="1"/>
</dbReference>
<gene>
    <name evidence="7" type="ORF">BU14_0229s0024</name>
</gene>
<feature type="region of interest" description="Disordered" evidence="6">
    <location>
        <begin position="349"/>
        <end position="389"/>
    </location>
</feature>
<dbReference type="HAMAP" id="MF_00156">
    <property type="entry name" value="PanB"/>
    <property type="match status" value="1"/>
</dbReference>
<evidence type="ECO:0000256" key="6">
    <source>
        <dbReference type="SAM" id="MobiDB-lite"/>
    </source>
</evidence>
<dbReference type="InterPro" id="IPR003700">
    <property type="entry name" value="Pantoate_hydroxy_MeTrfase"/>
</dbReference>
<dbReference type="FunFam" id="3.20.20.60:FF:000003">
    <property type="entry name" value="3-methyl-2-oxobutanoate hydroxymethyltransferase"/>
    <property type="match status" value="1"/>
</dbReference>
<evidence type="ECO:0000313" key="7">
    <source>
        <dbReference type="EMBL" id="OSX75636.1"/>
    </source>
</evidence>
<dbReference type="InterPro" id="IPR015813">
    <property type="entry name" value="Pyrv/PenolPyrv_kinase-like_dom"/>
</dbReference>
<dbReference type="OrthoDB" id="425211at2759"/>
<evidence type="ECO:0000256" key="4">
    <source>
        <dbReference type="ARBA" id="ARBA00022679"/>
    </source>
</evidence>
<dbReference type="SUPFAM" id="SSF51621">
    <property type="entry name" value="Phosphoenolpyruvate/pyruvate domain"/>
    <property type="match status" value="1"/>
</dbReference>
<evidence type="ECO:0000256" key="1">
    <source>
        <dbReference type="ARBA" id="ARBA00005033"/>
    </source>
</evidence>
<dbReference type="PANTHER" id="PTHR20881:SF0">
    <property type="entry name" value="3-METHYL-2-OXOBUTANOATE HYDROXYMETHYLTRANSFERASE"/>
    <property type="match status" value="1"/>
</dbReference>
<protein>
    <recommendedName>
        <fullName evidence="3">3-methyl-2-oxobutanoate hydroxymethyltransferase</fullName>
        <ecNumber evidence="3">2.1.2.11</ecNumber>
    </recommendedName>
</protein>
<dbReference type="Pfam" id="PF02548">
    <property type="entry name" value="Pantoate_transf"/>
    <property type="match status" value="1"/>
</dbReference>
<dbReference type="NCBIfam" id="NF001452">
    <property type="entry name" value="PRK00311.1"/>
    <property type="match status" value="1"/>
</dbReference>
<reference evidence="7 8" key="1">
    <citation type="submission" date="2017-03" db="EMBL/GenBank/DDBJ databases">
        <title>WGS assembly of Porphyra umbilicalis.</title>
        <authorList>
            <person name="Brawley S.H."/>
            <person name="Blouin N.A."/>
            <person name="Ficko-Blean E."/>
            <person name="Wheeler G.L."/>
            <person name="Lohr M."/>
            <person name="Goodson H.V."/>
            <person name="Jenkins J.W."/>
            <person name="Blaby-Haas C.E."/>
            <person name="Helliwell K.E."/>
            <person name="Chan C."/>
            <person name="Marriage T."/>
            <person name="Bhattacharya D."/>
            <person name="Klein A.S."/>
            <person name="Badis Y."/>
            <person name="Brodie J."/>
            <person name="Cao Y."/>
            <person name="Collen J."/>
            <person name="Dittami S.M."/>
            <person name="Gachon C.M."/>
            <person name="Green B.R."/>
            <person name="Karpowicz S."/>
            <person name="Kim J.W."/>
            <person name="Kudahl U."/>
            <person name="Lin S."/>
            <person name="Michel G."/>
            <person name="Mittag M."/>
            <person name="Olson B.J."/>
            <person name="Pangilinan J."/>
            <person name="Peng Y."/>
            <person name="Qiu H."/>
            <person name="Shu S."/>
            <person name="Singer J.T."/>
            <person name="Smith A.G."/>
            <person name="Sprecher B.N."/>
            <person name="Wagner V."/>
            <person name="Wang W."/>
            <person name="Wang Z.-Y."/>
            <person name="Yan J."/>
            <person name="Yarish C."/>
            <person name="Zoeuner-Riek S."/>
            <person name="Zhuang Y."/>
            <person name="Zou Y."/>
            <person name="Lindquist E.A."/>
            <person name="Grimwood J."/>
            <person name="Barry K."/>
            <person name="Rokhsar D.S."/>
            <person name="Schmutz J."/>
            <person name="Stiller J.W."/>
            <person name="Grossman A.R."/>
            <person name="Prochnik S.E."/>
        </authorList>
    </citation>
    <scope>NUCLEOTIDE SEQUENCE [LARGE SCALE GENOMIC DNA]</scope>
    <source>
        <strain evidence="7">4086291</strain>
    </source>
</reference>
<dbReference type="AlphaFoldDB" id="A0A1X6P4D2"/>
<name>A0A1X6P4D2_PORUM</name>
<keyword evidence="8" id="KW-1185">Reference proteome</keyword>
<comment type="similarity">
    <text evidence="2">Belongs to the PanB family.</text>
</comment>
<feature type="region of interest" description="Disordered" evidence="6">
    <location>
        <begin position="1"/>
        <end position="21"/>
    </location>
</feature>
<dbReference type="Proteomes" id="UP000218209">
    <property type="component" value="Unassembled WGS sequence"/>
</dbReference>
<dbReference type="InterPro" id="IPR040442">
    <property type="entry name" value="Pyrv_kinase-like_dom_sf"/>
</dbReference>
<evidence type="ECO:0000313" key="8">
    <source>
        <dbReference type="Proteomes" id="UP000218209"/>
    </source>
</evidence>
<dbReference type="EC" id="2.1.2.11" evidence="3"/>
<sequence length="424" mass="43363">MAEGTPPPRPPPAAKAAAPTPTRRLTVTDIRRLYTTRTPIVMLTAADYPSAVHGDLAGVDITLIGDSLGMVVLGRPTTQTVTVGEMLHHCRAVAAGSARPLLVGDLPFGSYEGGADAALATATRFIKEGSVGAVKLEGGRRSAAAVSALVRAGIAVMGHVGLTPQSVSAVGGFRPAGRDAAGAAAVLDDALAVADAGAFAIVLECVPPAVAAAVVDAVDVPPMGGQVLVYHDVLGMLTHPHHAAVAPRFCKRYADVGDVVHRALVAYGADVRAGAFPSPAYAPYKIGAGALSEFRAYAAKVAAARRGGGGDRPAARIECVVVDGNGAGAAAHLPRGRCAVRVARRGRMLPRPPSAAGARVRAARGEGQGRPPPPPSRGGMGRTSEPEELWRTRCTAVTWVRPRCPRPRGGVLGGVRHARDGVRP</sequence>
<dbReference type="EMBL" id="KV918897">
    <property type="protein sequence ID" value="OSX75636.1"/>
    <property type="molecule type" value="Genomic_DNA"/>
</dbReference>
<evidence type="ECO:0000256" key="3">
    <source>
        <dbReference type="ARBA" id="ARBA00012618"/>
    </source>
</evidence>
<dbReference type="GO" id="GO:0005739">
    <property type="term" value="C:mitochondrion"/>
    <property type="evidence" value="ECO:0007669"/>
    <property type="project" value="TreeGrafter"/>
</dbReference>